<gene>
    <name evidence="1" type="ORF">ACFO8Q_08410</name>
</gene>
<proteinExistence type="predicted"/>
<keyword evidence="2" id="KW-1185">Reference proteome</keyword>
<name>A0ABV9PZ99_9BACL</name>
<evidence type="ECO:0000313" key="2">
    <source>
        <dbReference type="Proteomes" id="UP001596002"/>
    </source>
</evidence>
<accession>A0ABV9PZ99</accession>
<reference evidence="2" key="1">
    <citation type="journal article" date="2019" name="Int. J. Syst. Evol. Microbiol.">
        <title>The Global Catalogue of Microorganisms (GCM) 10K type strain sequencing project: providing services to taxonomists for standard genome sequencing and annotation.</title>
        <authorList>
            <consortium name="The Broad Institute Genomics Platform"/>
            <consortium name="The Broad Institute Genome Sequencing Center for Infectious Disease"/>
            <person name="Wu L."/>
            <person name="Ma J."/>
        </authorList>
    </citation>
    <scope>NUCLEOTIDE SEQUENCE [LARGE SCALE GENOMIC DNA]</scope>
    <source>
        <strain evidence="2">WYCCWR 12678</strain>
    </source>
</reference>
<sequence length="114" mass="13322">MVSDPILPSTICSKYEDILLHTIKQLASAKLIQGGEIMFVFMSKEEILKLEEKGKVQLFSLWDSLDGAREYYSKKKGRYAAYEESRELLTHAYSTPIKVFHFLDRRKVFNVRRT</sequence>
<comment type="caution">
    <text evidence="1">The sequence shown here is derived from an EMBL/GenBank/DDBJ whole genome shotgun (WGS) entry which is preliminary data.</text>
</comment>
<evidence type="ECO:0000313" key="1">
    <source>
        <dbReference type="EMBL" id="MFC4767385.1"/>
    </source>
</evidence>
<dbReference type="EMBL" id="JBHSHC010000055">
    <property type="protein sequence ID" value="MFC4767385.1"/>
    <property type="molecule type" value="Genomic_DNA"/>
</dbReference>
<organism evidence="1 2">
    <name type="scientific">Effusibacillus consociatus</name>
    <dbReference type="NCBI Taxonomy" id="1117041"/>
    <lineage>
        <taxon>Bacteria</taxon>
        <taxon>Bacillati</taxon>
        <taxon>Bacillota</taxon>
        <taxon>Bacilli</taxon>
        <taxon>Bacillales</taxon>
        <taxon>Alicyclobacillaceae</taxon>
        <taxon>Effusibacillus</taxon>
    </lineage>
</organism>
<protein>
    <submittedName>
        <fullName evidence="1">Uncharacterized protein</fullName>
    </submittedName>
</protein>
<dbReference type="Proteomes" id="UP001596002">
    <property type="component" value="Unassembled WGS sequence"/>
</dbReference>